<evidence type="ECO:0000256" key="1">
    <source>
        <dbReference type="SAM" id="Phobius"/>
    </source>
</evidence>
<keyword evidence="2" id="KW-0012">Acyltransferase</keyword>
<dbReference type="Proteomes" id="UP000327157">
    <property type="component" value="Chromosome 16"/>
</dbReference>
<comment type="caution">
    <text evidence="2">The sequence shown here is derived from an EMBL/GenBank/DDBJ whole genome shotgun (WGS) entry which is preliminary data.</text>
</comment>
<sequence length="124" mass="13586">MKIFCSHRNNLERMLSSALYAMLRSVSSVNIVEVAINVLMDLVIIVSSVVTAIRGRSSRGMNLQYKGLVHPSKNLYGPPERFAKESCGAVKGFPLGFLAPLGFHSSDRDVVEYVALLQGDSNLD</sequence>
<dbReference type="EMBL" id="SMOL01000160">
    <property type="protein sequence ID" value="KAB2626260.1"/>
    <property type="molecule type" value="Genomic_DNA"/>
</dbReference>
<proteinExistence type="predicted"/>
<keyword evidence="1" id="KW-0472">Membrane</keyword>
<evidence type="ECO:0000313" key="2">
    <source>
        <dbReference type="EMBL" id="KAB2626260.1"/>
    </source>
</evidence>
<reference evidence="2 3" key="1">
    <citation type="submission" date="2019-09" db="EMBL/GenBank/DDBJ databases">
        <authorList>
            <person name="Ou C."/>
        </authorList>
    </citation>
    <scope>NUCLEOTIDE SEQUENCE [LARGE SCALE GENOMIC DNA]</scope>
    <source>
        <strain evidence="2">S2</strain>
        <tissue evidence="2">Leaf</tissue>
    </source>
</reference>
<feature type="transmembrane region" description="Helical" evidence="1">
    <location>
        <begin position="38"/>
        <end position="55"/>
    </location>
</feature>
<keyword evidence="3" id="KW-1185">Reference proteome</keyword>
<accession>A0A5N5HL46</accession>
<evidence type="ECO:0000313" key="3">
    <source>
        <dbReference type="Proteomes" id="UP000327157"/>
    </source>
</evidence>
<name>A0A5N5HL46_9ROSA</name>
<gene>
    <name evidence="2" type="ORF">D8674_017920</name>
</gene>
<keyword evidence="2" id="KW-0808">Transferase</keyword>
<keyword evidence="1" id="KW-0812">Transmembrane</keyword>
<reference evidence="2 3" key="3">
    <citation type="submission" date="2019-11" db="EMBL/GenBank/DDBJ databases">
        <title>A de novo genome assembly of a pear dwarfing rootstock.</title>
        <authorList>
            <person name="Wang F."/>
            <person name="Wang J."/>
            <person name="Li S."/>
            <person name="Zhang Y."/>
            <person name="Fang M."/>
            <person name="Ma L."/>
            <person name="Zhao Y."/>
            <person name="Jiang S."/>
        </authorList>
    </citation>
    <scope>NUCLEOTIDE SEQUENCE [LARGE SCALE GENOMIC DNA]</scope>
    <source>
        <strain evidence="2">S2</strain>
        <tissue evidence="2">Leaf</tissue>
    </source>
</reference>
<dbReference type="AlphaFoldDB" id="A0A5N5HL46"/>
<keyword evidence="1" id="KW-1133">Transmembrane helix</keyword>
<reference evidence="3" key="2">
    <citation type="submission" date="2019-10" db="EMBL/GenBank/DDBJ databases">
        <title>A de novo genome assembly of a pear dwarfing rootstock.</title>
        <authorList>
            <person name="Wang F."/>
            <person name="Wang J."/>
            <person name="Li S."/>
            <person name="Zhang Y."/>
            <person name="Fang M."/>
            <person name="Ma L."/>
            <person name="Zhao Y."/>
            <person name="Jiang S."/>
        </authorList>
    </citation>
    <scope>NUCLEOTIDE SEQUENCE [LARGE SCALE GENOMIC DNA]</scope>
</reference>
<protein>
    <submittedName>
        <fullName evidence="2">Protein S-acyltransferase 21</fullName>
    </submittedName>
</protein>
<dbReference type="GO" id="GO:0016746">
    <property type="term" value="F:acyltransferase activity"/>
    <property type="evidence" value="ECO:0007669"/>
    <property type="project" value="UniProtKB-KW"/>
</dbReference>
<organism evidence="2 3">
    <name type="scientific">Pyrus ussuriensis x Pyrus communis</name>
    <dbReference type="NCBI Taxonomy" id="2448454"/>
    <lineage>
        <taxon>Eukaryota</taxon>
        <taxon>Viridiplantae</taxon>
        <taxon>Streptophyta</taxon>
        <taxon>Embryophyta</taxon>
        <taxon>Tracheophyta</taxon>
        <taxon>Spermatophyta</taxon>
        <taxon>Magnoliopsida</taxon>
        <taxon>eudicotyledons</taxon>
        <taxon>Gunneridae</taxon>
        <taxon>Pentapetalae</taxon>
        <taxon>rosids</taxon>
        <taxon>fabids</taxon>
        <taxon>Rosales</taxon>
        <taxon>Rosaceae</taxon>
        <taxon>Amygdaloideae</taxon>
        <taxon>Maleae</taxon>
        <taxon>Pyrus</taxon>
    </lineage>
</organism>